<name>A0A7J7MIA4_9MAGN</name>
<gene>
    <name evidence="2" type="ORF">GIB67_017969</name>
</gene>
<dbReference type="Proteomes" id="UP000541444">
    <property type="component" value="Unassembled WGS sequence"/>
</dbReference>
<proteinExistence type="predicted"/>
<evidence type="ECO:0000259" key="1">
    <source>
        <dbReference type="PROSITE" id="PS50879"/>
    </source>
</evidence>
<dbReference type="AlphaFoldDB" id="A0A7J7MIA4"/>
<dbReference type="InterPro" id="IPR044730">
    <property type="entry name" value="RNase_H-like_dom_plant"/>
</dbReference>
<protein>
    <recommendedName>
        <fullName evidence="1">RNase H type-1 domain-containing protein</fullName>
    </recommendedName>
</protein>
<dbReference type="EMBL" id="JACGCM010001488">
    <property type="protein sequence ID" value="KAF6154587.1"/>
    <property type="molecule type" value="Genomic_DNA"/>
</dbReference>
<reference evidence="2 3" key="1">
    <citation type="journal article" date="2020" name="IScience">
        <title>Genome Sequencing of the Endangered Kingdonia uniflora (Circaeasteraceae, Ranunculales) Reveals Potential Mechanisms of Evolutionary Specialization.</title>
        <authorList>
            <person name="Sun Y."/>
            <person name="Deng T."/>
            <person name="Zhang A."/>
            <person name="Moore M.J."/>
            <person name="Landis J.B."/>
            <person name="Lin N."/>
            <person name="Zhang H."/>
            <person name="Zhang X."/>
            <person name="Huang J."/>
            <person name="Zhang X."/>
            <person name="Sun H."/>
            <person name="Wang H."/>
        </authorList>
    </citation>
    <scope>NUCLEOTIDE SEQUENCE [LARGE SCALE GENOMIC DNA]</scope>
    <source>
        <strain evidence="2">TB1705</strain>
        <tissue evidence="2">Leaf</tissue>
    </source>
</reference>
<dbReference type="InterPro" id="IPR036397">
    <property type="entry name" value="RNaseH_sf"/>
</dbReference>
<dbReference type="GO" id="GO:0004523">
    <property type="term" value="F:RNA-DNA hybrid ribonuclease activity"/>
    <property type="evidence" value="ECO:0007669"/>
    <property type="project" value="InterPro"/>
</dbReference>
<dbReference type="Gene3D" id="3.30.420.10">
    <property type="entry name" value="Ribonuclease H-like superfamily/Ribonuclease H"/>
    <property type="match status" value="1"/>
</dbReference>
<dbReference type="GO" id="GO:0003676">
    <property type="term" value="F:nucleic acid binding"/>
    <property type="evidence" value="ECO:0007669"/>
    <property type="project" value="InterPro"/>
</dbReference>
<accession>A0A7J7MIA4</accession>
<dbReference type="InterPro" id="IPR012337">
    <property type="entry name" value="RNaseH-like_sf"/>
</dbReference>
<evidence type="ECO:0000313" key="2">
    <source>
        <dbReference type="EMBL" id="KAF6154587.1"/>
    </source>
</evidence>
<dbReference type="PROSITE" id="PS50879">
    <property type="entry name" value="RNASE_H_1"/>
    <property type="match status" value="1"/>
</dbReference>
<sequence length="117" mass="12736">MKAITDGASRGNPGRGGLCVVFRDGVGYVKGVIVQNLRHTTSYMVKCLAIFAATGKAYMMNWLNLTAVSDSQAAVDSFNKNCLSWQLTAKWESLSGKYLLMFIIHGGKPTSVQMIVQ</sequence>
<dbReference type="InterPro" id="IPR002156">
    <property type="entry name" value="RNaseH_domain"/>
</dbReference>
<keyword evidence="3" id="KW-1185">Reference proteome</keyword>
<dbReference type="SUPFAM" id="SSF53098">
    <property type="entry name" value="Ribonuclease H-like"/>
    <property type="match status" value="1"/>
</dbReference>
<comment type="caution">
    <text evidence="2">The sequence shown here is derived from an EMBL/GenBank/DDBJ whole genome shotgun (WGS) entry which is preliminary data.</text>
</comment>
<dbReference type="CDD" id="cd06222">
    <property type="entry name" value="RNase_H_like"/>
    <property type="match status" value="1"/>
</dbReference>
<organism evidence="2 3">
    <name type="scientific">Kingdonia uniflora</name>
    <dbReference type="NCBI Taxonomy" id="39325"/>
    <lineage>
        <taxon>Eukaryota</taxon>
        <taxon>Viridiplantae</taxon>
        <taxon>Streptophyta</taxon>
        <taxon>Embryophyta</taxon>
        <taxon>Tracheophyta</taxon>
        <taxon>Spermatophyta</taxon>
        <taxon>Magnoliopsida</taxon>
        <taxon>Ranunculales</taxon>
        <taxon>Circaeasteraceae</taxon>
        <taxon>Kingdonia</taxon>
    </lineage>
</organism>
<evidence type="ECO:0000313" key="3">
    <source>
        <dbReference type="Proteomes" id="UP000541444"/>
    </source>
</evidence>
<feature type="domain" description="RNase H type-1" evidence="1">
    <location>
        <begin position="1"/>
        <end position="117"/>
    </location>
</feature>